<evidence type="ECO:0000256" key="5">
    <source>
        <dbReference type="ARBA" id="ARBA00023136"/>
    </source>
</evidence>
<dbReference type="Proteomes" id="UP001153076">
    <property type="component" value="Unassembled WGS sequence"/>
</dbReference>
<proteinExistence type="inferred from homology"/>
<evidence type="ECO:0000256" key="2">
    <source>
        <dbReference type="ARBA" id="ARBA00009825"/>
    </source>
</evidence>
<keyword evidence="8" id="KW-1185">Reference proteome</keyword>
<keyword evidence="4 6" id="KW-1133">Transmembrane helix</keyword>
<dbReference type="EMBL" id="JAKOGI010001331">
    <property type="protein sequence ID" value="KAJ8426221.1"/>
    <property type="molecule type" value="Genomic_DNA"/>
</dbReference>
<evidence type="ECO:0000256" key="1">
    <source>
        <dbReference type="ARBA" id="ARBA00004141"/>
    </source>
</evidence>
<evidence type="ECO:0000256" key="3">
    <source>
        <dbReference type="ARBA" id="ARBA00022692"/>
    </source>
</evidence>
<organism evidence="7 8">
    <name type="scientific">Carnegiea gigantea</name>
    <dbReference type="NCBI Taxonomy" id="171969"/>
    <lineage>
        <taxon>Eukaryota</taxon>
        <taxon>Viridiplantae</taxon>
        <taxon>Streptophyta</taxon>
        <taxon>Embryophyta</taxon>
        <taxon>Tracheophyta</taxon>
        <taxon>Spermatophyta</taxon>
        <taxon>Magnoliopsida</taxon>
        <taxon>eudicotyledons</taxon>
        <taxon>Gunneridae</taxon>
        <taxon>Pentapetalae</taxon>
        <taxon>Caryophyllales</taxon>
        <taxon>Cactineae</taxon>
        <taxon>Cactaceae</taxon>
        <taxon>Cactoideae</taxon>
        <taxon>Echinocereeae</taxon>
        <taxon>Carnegiea</taxon>
    </lineage>
</organism>
<dbReference type="GO" id="GO:0006487">
    <property type="term" value="P:protein N-linked glycosylation"/>
    <property type="evidence" value="ECO:0007669"/>
    <property type="project" value="UniProtKB-UniRule"/>
</dbReference>
<dbReference type="OrthoDB" id="18408at2759"/>
<keyword evidence="5 6" id="KW-0472">Membrane</keyword>
<comment type="function">
    <text evidence="6">Subunit of the oligosaccharyl transferase (OST) complex that catalyzes the initial transfer of a defined glycan (Glc(3)Man(9)GlcNAc(2) in eukaryotes) from the lipid carrier dolichol-pyrophosphate to an asparagine residue within an Asn-X-Ser/Thr consensus motif in nascent polypeptide chains, the first step in protein N-glycosylation. N-glycosylation occurs cotranslationally and the complex associates with the Sec61 complex at the channel-forming translocon complex that mediates protein translocation across the endoplasmic reticulum (ER). All subunits are required for a maximal enzyme activity.</text>
</comment>
<keyword evidence="3 6" id="KW-0812">Transmembrane</keyword>
<dbReference type="Pfam" id="PF05251">
    <property type="entry name" value="Ost5"/>
    <property type="match status" value="1"/>
</dbReference>
<accession>A0A9Q1GSR2</accession>
<comment type="similarity">
    <text evidence="2 6">Belongs to the OST5 family.</text>
</comment>
<comment type="subunit">
    <text evidence="6">Component of the oligosaccharyltransferase (OST) complex.</text>
</comment>
<dbReference type="PANTHER" id="PTHR13636">
    <property type="entry name" value="TRANSMEMBRANE PROTEIN 258"/>
    <property type="match status" value="1"/>
</dbReference>
<name>A0A9Q1GSR2_9CARY</name>
<gene>
    <name evidence="7" type="ORF">Cgig2_003846</name>
</gene>
<evidence type="ECO:0000256" key="6">
    <source>
        <dbReference type="RuleBase" id="RU367008"/>
    </source>
</evidence>
<evidence type="ECO:0000313" key="8">
    <source>
        <dbReference type="Proteomes" id="UP001153076"/>
    </source>
</evidence>
<dbReference type="InterPro" id="IPR007915">
    <property type="entry name" value="TMEM258/Ost5"/>
</dbReference>
<feature type="transmembrane region" description="Helical" evidence="6">
    <location>
        <begin position="66"/>
        <end position="87"/>
    </location>
</feature>
<evidence type="ECO:0000256" key="4">
    <source>
        <dbReference type="ARBA" id="ARBA00022989"/>
    </source>
</evidence>
<evidence type="ECO:0000313" key="7">
    <source>
        <dbReference type="EMBL" id="KAJ8426221.1"/>
    </source>
</evidence>
<comment type="caution">
    <text evidence="7">The sequence shown here is derived from an EMBL/GenBank/DDBJ whole genome shotgun (WGS) entry which is preliminary data.</text>
</comment>
<comment type="caution">
    <text evidence="6">Lacks conserved residue(s) required for the propagation of feature annotation.</text>
</comment>
<sequence>MVISLLIFRFSVSRHHPLPTDLSIFDSLSSFFSDNSVRIFSVYRRLKAQAAKPIMSPVPESLYPTLAFFMLTFGLIVTASFFMLSIYDSSILQDRNQSLGRVIVNETSSVGLGLTPFKLREILEHVLPCHHIYEATSSRKNRSLAKELVTGAIASVFLLATTEC</sequence>
<reference evidence="7" key="1">
    <citation type="submission" date="2022-04" db="EMBL/GenBank/DDBJ databases">
        <title>Carnegiea gigantea Genome sequencing and assembly v2.</title>
        <authorList>
            <person name="Copetti D."/>
            <person name="Sanderson M.J."/>
            <person name="Burquez A."/>
            <person name="Wojciechowski M.F."/>
        </authorList>
    </citation>
    <scope>NUCLEOTIDE SEQUENCE</scope>
    <source>
        <strain evidence="7">SGP5-SGP5p</strain>
        <tissue evidence="7">Aerial part</tissue>
    </source>
</reference>
<protein>
    <recommendedName>
        <fullName evidence="6">Dolichyl-diphosphooligosaccharide-protein glycosyltransferase subunit OST5</fullName>
    </recommendedName>
</protein>
<dbReference type="AlphaFoldDB" id="A0A9Q1GSR2"/>
<dbReference type="GO" id="GO:0008250">
    <property type="term" value="C:oligosaccharyltransferase complex"/>
    <property type="evidence" value="ECO:0007669"/>
    <property type="project" value="UniProtKB-UniRule"/>
</dbReference>
<comment type="subcellular location">
    <subcellularLocation>
        <location evidence="1 6">Membrane</location>
        <topology evidence="1 6">Multi-pass membrane protein</topology>
    </subcellularLocation>
</comment>